<keyword evidence="12" id="KW-0175">Coiled coil</keyword>
<dbReference type="InterPro" id="IPR014016">
    <property type="entry name" value="UvrD-like_ATP-bd"/>
</dbReference>
<dbReference type="PROSITE" id="PS51198">
    <property type="entry name" value="UVRD_HELICASE_ATP_BIND"/>
    <property type="match status" value="1"/>
</dbReference>
<evidence type="ECO:0000256" key="12">
    <source>
        <dbReference type="SAM" id="Coils"/>
    </source>
</evidence>
<dbReference type="GO" id="GO:0043138">
    <property type="term" value="F:3'-5' DNA helicase activity"/>
    <property type="evidence" value="ECO:0007669"/>
    <property type="project" value="UniProtKB-EC"/>
</dbReference>
<dbReference type="InterPro" id="IPR014017">
    <property type="entry name" value="DNA_helicase_UvrD-like_C"/>
</dbReference>
<evidence type="ECO:0000259" key="13">
    <source>
        <dbReference type="PROSITE" id="PS51198"/>
    </source>
</evidence>
<gene>
    <name evidence="15" type="ORF">LKD81_04390</name>
</gene>
<organism evidence="15 16">
    <name type="scientific">Hominifimenecus microfluidus</name>
    <dbReference type="NCBI Taxonomy" id="2885348"/>
    <lineage>
        <taxon>Bacteria</taxon>
        <taxon>Bacillati</taxon>
        <taxon>Bacillota</taxon>
        <taxon>Clostridia</taxon>
        <taxon>Lachnospirales</taxon>
        <taxon>Lachnospiraceae</taxon>
        <taxon>Hominifimenecus</taxon>
    </lineage>
</organism>
<feature type="domain" description="UvrD-like helicase C-terminal" evidence="14">
    <location>
        <begin position="279"/>
        <end position="542"/>
    </location>
</feature>
<comment type="similarity">
    <text evidence="1">Belongs to the helicase family. UvrD subfamily.</text>
</comment>
<evidence type="ECO:0000256" key="5">
    <source>
        <dbReference type="ARBA" id="ARBA00022840"/>
    </source>
</evidence>
<dbReference type="CDD" id="cd17932">
    <property type="entry name" value="DEXQc_UvrD"/>
    <property type="match status" value="1"/>
</dbReference>
<dbReference type="GO" id="GO:0003677">
    <property type="term" value="F:DNA binding"/>
    <property type="evidence" value="ECO:0007669"/>
    <property type="project" value="UniProtKB-KW"/>
</dbReference>
<dbReference type="InterPro" id="IPR000212">
    <property type="entry name" value="DNA_helicase_UvrD/REP"/>
</dbReference>
<dbReference type="Gene3D" id="3.40.50.300">
    <property type="entry name" value="P-loop containing nucleotide triphosphate hydrolases"/>
    <property type="match status" value="2"/>
</dbReference>
<evidence type="ECO:0000313" key="16">
    <source>
        <dbReference type="Proteomes" id="UP001198182"/>
    </source>
</evidence>
<dbReference type="AlphaFoldDB" id="A0AAE3EA98"/>
<name>A0AAE3EA98_9FIRM</name>
<comment type="catalytic activity">
    <reaction evidence="8">
        <text>Couples ATP hydrolysis with the unwinding of duplex DNA by translocating in the 3'-5' direction.</text>
        <dbReference type="EC" id="5.6.2.4"/>
    </reaction>
</comment>
<dbReference type="GO" id="GO:0005829">
    <property type="term" value="C:cytosol"/>
    <property type="evidence" value="ECO:0007669"/>
    <property type="project" value="TreeGrafter"/>
</dbReference>
<keyword evidence="6" id="KW-0238">DNA-binding</keyword>
<evidence type="ECO:0000256" key="8">
    <source>
        <dbReference type="ARBA" id="ARBA00034617"/>
    </source>
</evidence>
<dbReference type="RefSeq" id="WP_308452948.1">
    <property type="nucleotide sequence ID" value="NZ_JAJEQR010000009.1"/>
</dbReference>
<evidence type="ECO:0000256" key="10">
    <source>
        <dbReference type="ARBA" id="ARBA00048988"/>
    </source>
</evidence>
<sequence length="641" mass="74390">MPVNPAQKEAILFGEGPAMVLAGPGSGKTTVITHRIRRLIGAGGVDPASILVITFTKAAALQMQERFFRLMEGQCPPVVFGTFHAVFFKILKYAYNYKGNQVLPPERRMALLREVFAQCRTELEVEDENEFLMEIGNEISAVKGEGIEIGNYHSKSCPSDVFERIFRGYNEGLRRAGLLDFDDMVGMCYELFLARKDILLAWQKKYRYILIDEFQDINLLQYQVVRMLAAPENNLFIVGDDDQSIYRFRGARPEIMLHFPEDYPDCRKILLNVNYRSVKPVVDHAGLLIGQNETRYRKALTSARGEGPEPVFAQVKNLQEENDRVMRELQQYHRNGIPWEQMALLYRTNQNPRAMVEQLMRMNLPFRMKDVVPSLYDHWIAGDMITYMLVAAGSRKRADIIRIINRPKRYIARAAFMEETVDLEKLKEYYKDKEYIVERLDRFEYDLRMLRKMAPYAAINYIRHGMGYDDFLKEYAEFRRMKPDELYEIADELQERAAGFRTLSEWLADIAEYNRKMKEQKEEAKQNAGTGINVATMHGSKGLEYEVVYILDANEGITPHKRSMLPEEIEEERRLFYVAMTRAKTHLHIYWTEEHYNKKLPVSRFVKEAGGLSTQASETRRSDERIAGVKSATAGIARKIE</sequence>
<dbReference type="GO" id="GO:0005524">
    <property type="term" value="F:ATP binding"/>
    <property type="evidence" value="ECO:0007669"/>
    <property type="project" value="UniProtKB-UniRule"/>
</dbReference>
<keyword evidence="16" id="KW-1185">Reference proteome</keyword>
<feature type="domain" description="UvrD-like helicase ATP-binding" evidence="13">
    <location>
        <begin position="1"/>
        <end position="278"/>
    </location>
</feature>
<keyword evidence="4 11" id="KW-0347">Helicase</keyword>
<evidence type="ECO:0000256" key="3">
    <source>
        <dbReference type="ARBA" id="ARBA00022801"/>
    </source>
</evidence>
<evidence type="ECO:0000259" key="14">
    <source>
        <dbReference type="PROSITE" id="PS51217"/>
    </source>
</evidence>
<dbReference type="Gene3D" id="1.10.10.160">
    <property type="match status" value="1"/>
</dbReference>
<evidence type="ECO:0000256" key="11">
    <source>
        <dbReference type="PROSITE-ProRule" id="PRU00560"/>
    </source>
</evidence>
<evidence type="ECO:0000256" key="9">
    <source>
        <dbReference type="ARBA" id="ARBA00034808"/>
    </source>
</evidence>
<keyword evidence="5 11" id="KW-0067">ATP-binding</keyword>
<dbReference type="EMBL" id="JAJEQR010000009">
    <property type="protein sequence ID" value="MCC2230240.1"/>
    <property type="molecule type" value="Genomic_DNA"/>
</dbReference>
<dbReference type="GO" id="GO:0016787">
    <property type="term" value="F:hydrolase activity"/>
    <property type="evidence" value="ECO:0007669"/>
    <property type="project" value="UniProtKB-UniRule"/>
</dbReference>
<dbReference type="Pfam" id="PF00580">
    <property type="entry name" value="UvrD-helicase"/>
    <property type="match status" value="1"/>
</dbReference>
<keyword evidence="7" id="KW-0413">Isomerase</keyword>
<dbReference type="Proteomes" id="UP001198182">
    <property type="component" value="Unassembled WGS sequence"/>
</dbReference>
<dbReference type="Gene3D" id="1.10.486.10">
    <property type="entry name" value="PCRA, domain 4"/>
    <property type="match status" value="1"/>
</dbReference>
<dbReference type="PANTHER" id="PTHR11070:SF2">
    <property type="entry name" value="ATP-DEPENDENT DNA HELICASE SRS2"/>
    <property type="match status" value="1"/>
</dbReference>
<keyword evidence="3 11" id="KW-0378">Hydrolase</keyword>
<protein>
    <recommendedName>
        <fullName evidence="9">DNA 3'-5' helicase</fullName>
        <ecNumber evidence="9">5.6.2.4</ecNumber>
    </recommendedName>
</protein>
<accession>A0AAE3EA98</accession>
<dbReference type="CDD" id="cd18807">
    <property type="entry name" value="SF1_C_UvrD"/>
    <property type="match status" value="1"/>
</dbReference>
<feature type="coiled-coil region" evidence="12">
    <location>
        <begin position="503"/>
        <end position="530"/>
    </location>
</feature>
<evidence type="ECO:0000256" key="2">
    <source>
        <dbReference type="ARBA" id="ARBA00022741"/>
    </source>
</evidence>
<dbReference type="PROSITE" id="PS51217">
    <property type="entry name" value="UVRD_HELICASE_CTER"/>
    <property type="match status" value="1"/>
</dbReference>
<evidence type="ECO:0000256" key="4">
    <source>
        <dbReference type="ARBA" id="ARBA00022806"/>
    </source>
</evidence>
<comment type="caution">
    <text evidence="15">The sequence shown here is derived from an EMBL/GenBank/DDBJ whole genome shotgun (WGS) entry which is preliminary data.</text>
</comment>
<comment type="catalytic activity">
    <reaction evidence="10">
        <text>ATP + H2O = ADP + phosphate + H(+)</text>
        <dbReference type="Rhea" id="RHEA:13065"/>
        <dbReference type="ChEBI" id="CHEBI:15377"/>
        <dbReference type="ChEBI" id="CHEBI:15378"/>
        <dbReference type="ChEBI" id="CHEBI:30616"/>
        <dbReference type="ChEBI" id="CHEBI:43474"/>
        <dbReference type="ChEBI" id="CHEBI:456216"/>
        <dbReference type="EC" id="5.6.2.4"/>
    </reaction>
</comment>
<dbReference type="Pfam" id="PF13361">
    <property type="entry name" value="UvrD_C"/>
    <property type="match status" value="1"/>
</dbReference>
<feature type="binding site" evidence="11">
    <location>
        <begin position="22"/>
        <end position="29"/>
    </location>
    <ligand>
        <name>ATP</name>
        <dbReference type="ChEBI" id="CHEBI:30616"/>
    </ligand>
</feature>
<dbReference type="PANTHER" id="PTHR11070">
    <property type="entry name" value="UVRD / RECB / PCRA DNA HELICASE FAMILY MEMBER"/>
    <property type="match status" value="1"/>
</dbReference>
<dbReference type="InterPro" id="IPR013986">
    <property type="entry name" value="DExx_box_DNA_helicase_dom_sf"/>
</dbReference>
<evidence type="ECO:0000256" key="7">
    <source>
        <dbReference type="ARBA" id="ARBA00023235"/>
    </source>
</evidence>
<evidence type="ECO:0000256" key="1">
    <source>
        <dbReference type="ARBA" id="ARBA00009922"/>
    </source>
</evidence>
<dbReference type="GO" id="GO:0033202">
    <property type="term" value="C:DNA helicase complex"/>
    <property type="evidence" value="ECO:0007669"/>
    <property type="project" value="TreeGrafter"/>
</dbReference>
<evidence type="ECO:0000313" key="15">
    <source>
        <dbReference type="EMBL" id="MCC2230240.1"/>
    </source>
</evidence>
<dbReference type="InterPro" id="IPR027417">
    <property type="entry name" value="P-loop_NTPase"/>
</dbReference>
<dbReference type="EC" id="5.6.2.4" evidence="9"/>
<keyword evidence="2 11" id="KW-0547">Nucleotide-binding</keyword>
<dbReference type="GO" id="GO:0000725">
    <property type="term" value="P:recombinational repair"/>
    <property type="evidence" value="ECO:0007669"/>
    <property type="project" value="TreeGrafter"/>
</dbReference>
<reference evidence="15" key="1">
    <citation type="submission" date="2021-10" db="EMBL/GenBank/DDBJ databases">
        <title>Anaerobic single-cell dispensing facilitates the cultivation of human gut bacteria.</title>
        <authorList>
            <person name="Afrizal A."/>
        </authorList>
    </citation>
    <scope>NUCLEOTIDE SEQUENCE</scope>
    <source>
        <strain evidence="15">CLA-AA-H215</strain>
    </source>
</reference>
<evidence type="ECO:0000256" key="6">
    <source>
        <dbReference type="ARBA" id="ARBA00023125"/>
    </source>
</evidence>
<dbReference type="SUPFAM" id="SSF52540">
    <property type="entry name" value="P-loop containing nucleoside triphosphate hydrolases"/>
    <property type="match status" value="1"/>
</dbReference>
<proteinExistence type="inferred from homology"/>